<dbReference type="AlphaFoldDB" id="A0A1S6HUY1"/>
<gene>
    <name evidence="2" type="ORF">Sps_04273</name>
</gene>
<evidence type="ECO:0000313" key="2">
    <source>
        <dbReference type="EMBL" id="AQS39376.1"/>
    </source>
</evidence>
<keyword evidence="1" id="KW-0732">Signal</keyword>
<dbReference type="OrthoDB" id="6265143at2"/>
<dbReference type="STRING" id="225848.Sps_04273"/>
<feature type="chain" id="PRO_5012255644" description="Adhesin domain-containing protein" evidence="1">
    <location>
        <begin position="34"/>
        <end position="222"/>
    </location>
</feature>
<protein>
    <recommendedName>
        <fullName evidence="4">Adhesin domain-containing protein</fullName>
    </recommendedName>
</protein>
<dbReference type="RefSeq" id="WP_077754296.1">
    <property type="nucleotide sequence ID" value="NZ_CP014782.1"/>
</dbReference>
<evidence type="ECO:0000313" key="3">
    <source>
        <dbReference type="Proteomes" id="UP000189545"/>
    </source>
</evidence>
<evidence type="ECO:0000256" key="1">
    <source>
        <dbReference type="SAM" id="SignalP"/>
    </source>
</evidence>
<organism evidence="2 3">
    <name type="scientific">Shewanella psychrophila</name>
    <dbReference type="NCBI Taxonomy" id="225848"/>
    <lineage>
        <taxon>Bacteria</taxon>
        <taxon>Pseudomonadati</taxon>
        <taxon>Pseudomonadota</taxon>
        <taxon>Gammaproteobacteria</taxon>
        <taxon>Alteromonadales</taxon>
        <taxon>Shewanellaceae</taxon>
        <taxon>Shewanella</taxon>
    </lineage>
</organism>
<keyword evidence="3" id="KW-1185">Reference proteome</keyword>
<dbReference type="KEGG" id="spsw:Sps_04273"/>
<feature type="signal peptide" evidence="1">
    <location>
        <begin position="1"/>
        <end position="33"/>
    </location>
</feature>
<dbReference type="Proteomes" id="UP000189545">
    <property type="component" value="Chromosome"/>
</dbReference>
<evidence type="ECO:0008006" key="4">
    <source>
        <dbReference type="Google" id="ProtNLM"/>
    </source>
</evidence>
<dbReference type="EMBL" id="CP014782">
    <property type="protein sequence ID" value="AQS39376.1"/>
    <property type="molecule type" value="Genomic_DNA"/>
</dbReference>
<accession>A0A1S6HUY1</accession>
<proteinExistence type="predicted"/>
<sequence>MNKLMEKLLTATLSSVMVVSAAFSSLAVTSASADSAKSLSQTYAYDGQKVLLDMDIGSVKFIATDEQDIHVEVLVTPSESNWFSLWSSLDISDVELDVVEASKEIELKLTEQDDVKQEWIVYLPRHAAINLNMGIGQVEVNNMENSIDIDLGVGHAEVNHEILFSSVSLESGVGEVSVNLQGQQVDVDRNFVMQTYEREDETGFGRLNVNVGVGQIDVHHKL</sequence>
<name>A0A1S6HUY1_9GAMM</name>
<reference evidence="2 3" key="1">
    <citation type="submission" date="2016-03" db="EMBL/GenBank/DDBJ databases">
        <title>Complete genome sequence of Shewanella psychrophila WP2, a deep sea bacterium isolated from west Pacific sediment.</title>
        <authorList>
            <person name="Xu G."/>
            <person name="Jian H."/>
        </authorList>
    </citation>
    <scope>NUCLEOTIDE SEQUENCE [LARGE SCALE GENOMIC DNA]</scope>
    <source>
        <strain evidence="2 3">WP2</strain>
    </source>
</reference>